<dbReference type="Pfam" id="PF00924">
    <property type="entry name" value="MS_channel_2nd"/>
    <property type="match status" value="1"/>
</dbReference>
<keyword evidence="1" id="KW-1133">Transmembrane helix</keyword>
<feature type="domain" description="Mechanosensitive ion channel MscS" evidence="3">
    <location>
        <begin position="404"/>
        <end position="456"/>
    </location>
</feature>
<dbReference type="OrthoDB" id="5495706at2"/>
<dbReference type="RefSeq" id="WP_050429664.1">
    <property type="nucleotide sequence ID" value="NZ_CP012159.1"/>
</dbReference>
<dbReference type="GO" id="GO:0016020">
    <property type="term" value="C:membrane"/>
    <property type="evidence" value="ECO:0007669"/>
    <property type="project" value="InterPro"/>
</dbReference>
<dbReference type="STRING" id="52.CMC5_014030"/>
<dbReference type="PANTHER" id="PTHR30221">
    <property type="entry name" value="SMALL-CONDUCTANCE MECHANOSENSITIVE CHANNEL"/>
    <property type="match status" value="1"/>
</dbReference>
<dbReference type="EMBL" id="CP012159">
    <property type="protein sequence ID" value="AKT37272.1"/>
    <property type="molecule type" value="Genomic_DNA"/>
</dbReference>
<dbReference type="AlphaFoldDB" id="A0A0K1E9B9"/>
<name>A0A0K1E9B9_CHOCO</name>
<dbReference type="GO" id="GO:0008381">
    <property type="term" value="F:mechanosensitive monoatomic ion channel activity"/>
    <property type="evidence" value="ECO:0007669"/>
    <property type="project" value="InterPro"/>
</dbReference>
<feature type="transmembrane region" description="Helical" evidence="1">
    <location>
        <begin position="353"/>
        <end position="377"/>
    </location>
</feature>
<organism evidence="4 5">
    <name type="scientific">Chondromyces crocatus</name>
    <dbReference type="NCBI Taxonomy" id="52"/>
    <lineage>
        <taxon>Bacteria</taxon>
        <taxon>Pseudomonadati</taxon>
        <taxon>Myxococcota</taxon>
        <taxon>Polyangia</taxon>
        <taxon>Polyangiales</taxon>
        <taxon>Polyangiaceae</taxon>
        <taxon>Chondromyces</taxon>
    </lineage>
</organism>
<evidence type="ECO:0000256" key="1">
    <source>
        <dbReference type="SAM" id="Phobius"/>
    </source>
</evidence>
<keyword evidence="1" id="KW-0472">Membrane</keyword>
<dbReference type="Proteomes" id="UP000067626">
    <property type="component" value="Chromosome"/>
</dbReference>
<evidence type="ECO:0000256" key="2">
    <source>
        <dbReference type="SAM" id="SignalP"/>
    </source>
</evidence>
<keyword evidence="5" id="KW-1185">Reference proteome</keyword>
<feature type="transmembrane region" description="Helical" evidence="1">
    <location>
        <begin position="303"/>
        <end position="332"/>
    </location>
</feature>
<accession>A0A0K1E9B9</accession>
<feature type="transmembrane region" description="Helical" evidence="1">
    <location>
        <begin position="195"/>
        <end position="215"/>
    </location>
</feature>
<feature type="transmembrane region" description="Helical" evidence="1">
    <location>
        <begin position="265"/>
        <end position="283"/>
    </location>
</feature>
<feature type="transmembrane region" description="Helical" evidence="1">
    <location>
        <begin position="389"/>
        <end position="415"/>
    </location>
</feature>
<dbReference type="PANTHER" id="PTHR30221:SF18">
    <property type="entry name" value="SLL0590 PROTEIN"/>
    <property type="match status" value="1"/>
</dbReference>
<reference evidence="4 5" key="1">
    <citation type="submission" date="2015-07" db="EMBL/GenBank/DDBJ databases">
        <title>Genome analysis of myxobacterium Chondromyces crocatus Cm c5 reveals a high potential for natural compound synthesis and the genetic basis for the loss of fruiting body formation.</title>
        <authorList>
            <person name="Zaburannyi N."/>
            <person name="Bunk B."/>
            <person name="Maier J."/>
            <person name="Overmann J."/>
            <person name="Mueller R."/>
        </authorList>
    </citation>
    <scope>NUCLEOTIDE SEQUENCE [LARGE SCALE GENOMIC DNA]</scope>
    <source>
        <strain evidence="4 5">Cm c5</strain>
    </source>
</reference>
<sequence>MRQREPTPKIGALHAAAPRRAAARGLALFALFVLLTLSSTPAAAAEPATPSAQPAPVLPAASTPDAIALPTALAPAALQADPGATDDPPPPATVLVIRTPAFLVRAPRAGLSPEQRAASASAALRRAAEDGDTAEIRVEQQGVNALVLVGTRPIIELGPEDALAAGDPTVQAHAARIAPQIRDALRKERSRSATLVTLLSFALMILSGLLALFLIRRAGLVADAMRTWIAKHPERIPAIRLRSIEVIRPASLRAAIHIGAGATKALAQIGVAYGWVLITLSLFEPTRGYAEQLTGFVFGPLYALLVRLVGALPLLVVAVIVGIALVVLVRFVGLFFDSVARGETEVEWLPADLAAPTSILVRAGLLLSFFIVAAPLVTGDDQGTMARVGIVAVVALGLSITPLLASIAVGATVVYGRRLRAGDFTEIGSRAGRVRAITLLETRLEDERGHEIRVPHLLCLVHPVRVLGPRRPVTVTVSLAPSTVGQFDVIDLLLEAAATVGETPEADLLTFDSDSARYAVSVISDQPRARAELTSALAEAITLAGIPFGRPALATAVAEALATREPRSIRSTRSPVS</sequence>
<evidence type="ECO:0000259" key="3">
    <source>
        <dbReference type="Pfam" id="PF00924"/>
    </source>
</evidence>
<evidence type="ECO:0000313" key="5">
    <source>
        <dbReference type="Proteomes" id="UP000067626"/>
    </source>
</evidence>
<feature type="chain" id="PRO_5005459092" description="Mechanosensitive ion channel MscS domain-containing protein" evidence="2">
    <location>
        <begin position="45"/>
        <end position="577"/>
    </location>
</feature>
<proteinExistence type="predicted"/>
<keyword evidence="2" id="KW-0732">Signal</keyword>
<evidence type="ECO:0000313" key="4">
    <source>
        <dbReference type="EMBL" id="AKT37272.1"/>
    </source>
</evidence>
<dbReference type="InterPro" id="IPR006685">
    <property type="entry name" value="MscS_channel_2nd"/>
</dbReference>
<dbReference type="InterPro" id="IPR045275">
    <property type="entry name" value="MscS_archaea/bacteria_type"/>
</dbReference>
<feature type="signal peptide" evidence="2">
    <location>
        <begin position="1"/>
        <end position="44"/>
    </location>
</feature>
<dbReference type="KEGG" id="ccro:CMC5_014030"/>
<protein>
    <recommendedName>
        <fullName evidence="3">Mechanosensitive ion channel MscS domain-containing protein</fullName>
    </recommendedName>
</protein>
<keyword evidence="1" id="KW-0812">Transmembrane</keyword>
<gene>
    <name evidence="4" type="ORF">CMC5_014030</name>
</gene>